<proteinExistence type="inferred from homology"/>
<keyword evidence="7" id="KW-1185">Reference proteome</keyword>
<evidence type="ECO:0000256" key="1">
    <source>
        <dbReference type="ARBA" id="ARBA00006739"/>
    </source>
</evidence>
<dbReference type="GO" id="GO:0016740">
    <property type="term" value="F:transferase activity"/>
    <property type="evidence" value="ECO:0007669"/>
    <property type="project" value="UniProtKB-KW"/>
</dbReference>
<dbReference type="PANTHER" id="PTHR43179:SF12">
    <property type="entry name" value="GALACTOFURANOSYLTRANSFERASE GLFT2"/>
    <property type="match status" value="1"/>
</dbReference>
<feature type="domain" description="Glycosyltransferase 2-like" evidence="5">
    <location>
        <begin position="163"/>
        <end position="280"/>
    </location>
</feature>
<comment type="caution">
    <text evidence="6">The sequence shown here is derived from an EMBL/GenBank/DDBJ whole genome shotgun (WGS) entry which is preliminary data.</text>
</comment>
<dbReference type="SUPFAM" id="SSF53756">
    <property type="entry name" value="UDP-Glycosyltransferase/glycogen phosphorylase"/>
    <property type="match status" value="1"/>
</dbReference>
<protein>
    <submittedName>
        <fullName evidence="6">Glycosyl transferase</fullName>
    </submittedName>
</protein>
<organism evidence="6 7">
    <name type="scientific">Marivita lacus</name>
    <dbReference type="NCBI Taxonomy" id="1323742"/>
    <lineage>
        <taxon>Bacteria</taxon>
        <taxon>Pseudomonadati</taxon>
        <taxon>Pseudomonadota</taxon>
        <taxon>Alphaproteobacteria</taxon>
        <taxon>Rhodobacterales</taxon>
        <taxon>Roseobacteraceae</taxon>
        <taxon>Marivita</taxon>
    </lineage>
</organism>
<dbReference type="Pfam" id="PF00535">
    <property type="entry name" value="Glycos_transf_2"/>
    <property type="match status" value="1"/>
</dbReference>
<dbReference type="Gene3D" id="3.40.50.2000">
    <property type="entry name" value="Glycogen Phosphorylase B"/>
    <property type="match status" value="1"/>
</dbReference>
<accession>A0ABQ1L9Q9</accession>
<name>A0ABQ1L9Q9_9RHOB</name>
<dbReference type="SUPFAM" id="SSF53448">
    <property type="entry name" value="Nucleotide-diphospho-sugar transferases"/>
    <property type="match status" value="1"/>
</dbReference>
<evidence type="ECO:0000259" key="5">
    <source>
        <dbReference type="Pfam" id="PF00535"/>
    </source>
</evidence>
<evidence type="ECO:0000313" key="7">
    <source>
        <dbReference type="Proteomes" id="UP000645462"/>
    </source>
</evidence>
<dbReference type="Gene3D" id="3.90.550.10">
    <property type="entry name" value="Spore Coat Polysaccharide Biosynthesis Protein SpsA, Chain A"/>
    <property type="match status" value="1"/>
</dbReference>
<evidence type="ECO:0000256" key="2">
    <source>
        <dbReference type="ARBA" id="ARBA00022676"/>
    </source>
</evidence>
<comment type="similarity">
    <text evidence="1">Belongs to the glycosyltransferase 2 family.</text>
</comment>
<feature type="domain" description="Glycosyl transferase family 1" evidence="4">
    <location>
        <begin position="616"/>
        <end position="734"/>
    </location>
</feature>
<evidence type="ECO:0000259" key="4">
    <source>
        <dbReference type="Pfam" id="PF00534"/>
    </source>
</evidence>
<keyword evidence="2" id="KW-0328">Glycosyltransferase</keyword>
<dbReference type="InterPro" id="IPR001296">
    <property type="entry name" value="Glyco_trans_1"/>
</dbReference>
<evidence type="ECO:0000256" key="3">
    <source>
        <dbReference type="ARBA" id="ARBA00022679"/>
    </source>
</evidence>
<gene>
    <name evidence="6" type="ORF">GCM10011363_41980</name>
</gene>
<dbReference type="Pfam" id="PF00534">
    <property type="entry name" value="Glycos_transf_1"/>
    <property type="match status" value="1"/>
</dbReference>
<dbReference type="InterPro" id="IPR029044">
    <property type="entry name" value="Nucleotide-diphossugar_trans"/>
</dbReference>
<reference evidence="7" key="1">
    <citation type="journal article" date="2019" name="Int. J. Syst. Evol. Microbiol.">
        <title>The Global Catalogue of Microorganisms (GCM) 10K type strain sequencing project: providing services to taxonomists for standard genome sequencing and annotation.</title>
        <authorList>
            <consortium name="The Broad Institute Genomics Platform"/>
            <consortium name="The Broad Institute Genome Sequencing Center for Infectious Disease"/>
            <person name="Wu L."/>
            <person name="Ma J."/>
        </authorList>
    </citation>
    <scope>NUCLEOTIDE SEQUENCE [LARGE SCALE GENOMIC DNA]</scope>
    <source>
        <strain evidence="7">CGMCC 1.12478</strain>
    </source>
</reference>
<dbReference type="InterPro" id="IPR001173">
    <property type="entry name" value="Glyco_trans_2-like"/>
</dbReference>
<sequence length="779" mass="84040">MLLRLLRLYRRYATRHLCLRFGHVPLDRDTRASVMLRRGRVCVDADSAVLAHGGAQAVGAAPSLPHLPGAPVQVSLRNPTLAPVTFPALSRFCLWRGHLLLWPGLAQRVIQVLPLLRHSGDPHVRACARARLGLSTDAPAPLLTLSHPEVPLPSGPIPIALLLPVHNATVHVASCLARIVSMTDLPWRLVIVEDGSTDPALRPMVLDWVAAHPTASLICHDSPRGFAASVNVGLAALGQIDSPVVLLNSDITLPQGWAARLIAPLLSDKTIASVTPLSNEGELMGAPHACAGVALRNGEVDRIDAALAPIARHSDLPSLPTGSGFCMALSPHWLAQVPRLDESFGRGYGEEVDWCQRTRALGGRHVCQTGLFVGHVGAASFGAEQRRKLRARAAPVLARRWPRFDGEVAEVLAHDPLAGDRLRAGLVWARARLNGAALPLYLAHSGGGGTALWLDQRLRSHEVAVVLRVGGPLRWELELHTQSGITRGATAEFEVIQSLLRHAGPRRVTYVCAVGDPAPEEIPFRLLDLCAGGHPLEVMFHDYYPLNRDYTFRSATDSHWRALWRVALDRADQLTVFSQASRKIVAGVHPDLASKIRLHPHGPLGPVPRLSAASARRRVLAVPGHLNAQKGAAVVRDLARVLARTDEARLVVLGEVAPDCPLPRSVTVLGGYRLEDLPHLVARHGIGAWLIPSLWAETFSYVTQESLATGLPCIGFDLGGQGDALRAAPNGHVVSLRNGGAPDMEALLAALRALPDWPARPVETGLDLPQKWPLRRVRA</sequence>
<dbReference type="RefSeq" id="WP_188484063.1">
    <property type="nucleotide sequence ID" value="NZ_BMFC01000019.1"/>
</dbReference>
<dbReference type="PANTHER" id="PTHR43179">
    <property type="entry name" value="RHAMNOSYLTRANSFERASE WBBL"/>
    <property type="match status" value="1"/>
</dbReference>
<dbReference type="EMBL" id="BMFC01000019">
    <property type="protein sequence ID" value="GGC20892.1"/>
    <property type="molecule type" value="Genomic_DNA"/>
</dbReference>
<dbReference type="Proteomes" id="UP000645462">
    <property type="component" value="Unassembled WGS sequence"/>
</dbReference>
<evidence type="ECO:0000313" key="6">
    <source>
        <dbReference type="EMBL" id="GGC20892.1"/>
    </source>
</evidence>
<keyword evidence="3 6" id="KW-0808">Transferase</keyword>